<feature type="compositionally biased region" description="Basic residues" evidence="1">
    <location>
        <begin position="116"/>
        <end position="132"/>
    </location>
</feature>
<dbReference type="InParanoid" id="A0A0P0VZH4"/>
<proteinExistence type="predicted"/>
<dbReference type="Proteomes" id="UP000059680">
    <property type="component" value="Chromosome 3"/>
</dbReference>
<dbReference type="eggNOG" id="ENOG502R7BA">
    <property type="taxonomic scope" value="Eukaryota"/>
</dbReference>
<feature type="region of interest" description="Disordered" evidence="1">
    <location>
        <begin position="106"/>
        <end position="134"/>
    </location>
</feature>
<sequence length="155" mass="17300">LSVPVGPEGDPHKDQGLHQCTSYHTAPNTLHAEVEVEAEEAAEGDTDDVVAAYVDVGHERLPSAAHGHTCDGLDAVEDEGERQQRRELGHRRRHVLAVGEDVADVVPAQQDDKRDYHRQKERQHRHHHHRECRRLGVPSTELIAHPHPGCCVESD</sequence>
<feature type="non-terminal residue" evidence="2">
    <location>
        <position position="1"/>
    </location>
</feature>
<gene>
    <name evidence="2" type="ordered locus">Os03g0572050</name>
    <name evidence="2" type="ORF">OSNPB_030572050</name>
</gene>
<name>A0A0P0VZH4_ORYSJ</name>
<keyword evidence="3" id="KW-1185">Reference proteome</keyword>
<dbReference type="EMBL" id="AP014959">
    <property type="protein sequence ID" value="BAS84994.1"/>
    <property type="molecule type" value="Genomic_DNA"/>
</dbReference>
<accession>A0A0P0VZH4</accession>
<evidence type="ECO:0000313" key="2">
    <source>
        <dbReference type="EMBL" id="BAS84994.1"/>
    </source>
</evidence>
<reference evidence="2 3" key="2">
    <citation type="journal article" date="2013" name="Plant Cell Physiol.">
        <title>Rice Annotation Project Database (RAP-DB): an integrative and interactive database for rice genomics.</title>
        <authorList>
            <person name="Sakai H."/>
            <person name="Lee S.S."/>
            <person name="Tanaka T."/>
            <person name="Numa H."/>
            <person name="Kim J."/>
            <person name="Kawahara Y."/>
            <person name="Wakimoto H."/>
            <person name="Yang C.C."/>
            <person name="Iwamoto M."/>
            <person name="Abe T."/>
            <person name="Yamada Y."/>
            <person name="Muto A."/>
            <person name="Inokuchi H."/>
            <person name="Ikemura T."/>
            <person name="Matsumoto T."/>
            <person name="Sasaki T."/>
            <person name="Itoh T."/>
        </authorList>
    </citation>
    <scope>NUCLEOTIDE SEQUENCE [LARGE SCALE GENOMIC DNA]</scope>
    <source>
        <strain evidence="3">cv. Nipponbare</strain>
    </source>
</reference>
<reference evidence="3" key="1">
    <citation type="journal article" date="2005" name="Nature">
        <title>The map-based sequence of the rice genome.</title>
        <authorList>
            <consortium name="International rice genome sequencing project (IRGSP)"/>
            <person name="Matsumoto T."/>
            <person name="Wu J."/>
            <person name="Kanamori H."/>
            <person name="Katayose Y."/>
            <person name="Fujisawa M."/>
            <person name="Namiki N."/>
            <person name="Mizuno H."/>
            <person name="Yamamoto K."/>
            <person name="Antonio B.A."/>
            <person name="Baba T."/>
            <person name="Sakata K."/>
            <person name="Nagamura Y."/>
            <person name="Aoki H."/>
            <person name="Arikawa K."/>
            <person name="Arita K."/>
            <person name="Bito T."/>
            <person name="Chiden Y."/>
            <person name="Fujitsuka N."/>
            <person name="Fukunaka R."/>
            <person name="Hamada M."/>
            <person name="Harada C."/>
            <person name="Hayashi A."/>
            <person name="Hijishita S."/>
            <person name="Honda M."/>
            <person name="Hosokawa S."/>
            <person name="Ichikawa Y."/>
            <person name="Idonuma A."/>
            <person name="Iijima M."/>
            <person name="Ikeda M."/>
            <person name="Ikeno M."/>
            <person name="Ito K."/>
            <person name="Ito S."/>
            <person name="Ito T."/>
            <person name="Ito Y."/>
            <person name="Ito Y."/>
            <person name="Iwabuchi A."/>
            <person name="Kamiya K."/>
            <person name="Karasawa W."/>
            <person name="Kurita K."/>
            <person name="Katagiri S."/>
            <person name="Kikuta A."/>
            <person name="Kobayashi H."/>
            <person name="Kobayashi N."/>
            <person name="Machita K."/>
            <person name="Maehara T."/>
            <person name="Masukawa M."/>
            <person name="Mizubayashi T."/>
            <person name="Mukai Y."/>
            <person name="Nagasaki H."/>
            <person name="Nagata Y."/>
            <person name="Naito S."/>
            <person name="Nakashima M."/>
            <person name="Nakama Y."/>
            <person name="Nakamichi Y."/>
            <person name="Nakamura M."/>
            <person name="Meguro A."/>
            <person name="Negishi M."/>
            <person name="Ohta I."/>
            <person name="Ohta T."/>
            <person name="Okamoto M."/>
            <person name="Ono N."/>
            <person name="Saji S."/>
            <person name="Sakaguchi M."/>
            <person name="Sakai K."/>
            <person name="Shibata M."/>
            <person name="Shimokawa T."/>
            <person name="Song J."/>
            <person name="Takazaki Y."/>
            <person name="Terasawa K."/>
            <person name="Tsugane M."/>
            <person name="Tsuji K."/>
            <person name="Ueda S."/>
            <person name="Waki K."/>
            <person name="Yamagata H."/>
            <person name="Yamamoto M."/>
            <person name="Yamamoto S."/>
            <person name="Yamane H."/>
            <person name="Yoshiki S."/>
            <person name="Yoshihara R."/>
            <person name="Yukawa K."/>
            <person name="Zhong H."/>
            <person name="Yano M."/>
            <person name="Yuan Q."/>
            <person name="Ouyang S."/>
            <person name="Liu J."/>
            <person name="Jones K.M."/>
            <person name="Gansberger K."/>
            <person name="Moffat K."/>
            <person name="Hill J."/>
            <person name="Bera J."/>
            <person name="Fadrosh D."/>
            <person name="Jin S."/>
            <person name="Johri S."/>
            <person name="Kim M."/>
            <person name="Overton L."/>
            <person name="Reardon M."/>
            <person name="Tsitrin T."/>
            <person name="Vuong H."/>
            <person name="Weaver B."/>
            <person name="Ciecko A."/>
            <person name="Tallon L."/>
            <person name="Jackson J."/>
            <person name="Pai G."/>
            <person name="Aken S.V."/>
            <person name="Utterback T."/>
            <person name="Reidmuller S."/>
            <person name="Feldblyum T."/>
            <person name="Hsiao J."/>
            <person name="Zismann V."/>
            <person name="Iobst S."/>
            <person name="de Vazeille A.R."/>
            <person name="Buell C.R."/>
            <person name="Ying K."/>
            <person name="Li Y."/>
            <person name="Lu T."/>
            <person name="Huang Y."/>
            <person name="Zhao Q."/>
            <person name="Feng Q."/>
            <person name="Zhang L."/>
            <person name="Zhu J."/>
            <person name="Weng Q."/>
            <person name="Mu J."/>
            <person name="Lu Y."/>
            <person name="Fan D."/>
            <person name="Liu Y."/>
            <person name="Guan J."/>
            <person name="Zhang Y."/>
            <person name="Yu S."/>
            <person name="Liu X."/>
            <person name="Zhang Y."/>
            <person name="Hong G."/>
            <person name="Han B."/>
            <person name="Choisne N."/>
            <person name="Demange N."/>
            <person name="Orjeda G."/>
            <person name="Samain S."/>
            <person name="Cattolico L."/>
            <person name="Pelletier E."/>
            <person name="Couloux A."/>
            <person name="Segurens B."/>
            <person name="Wincker P."/>
            <person name="D'Hont A."/>
            <person name="Scarpelli C."/>
            <person name="Weissenbach J."/>
            <person name="Salanoubat M."/>
            <person name="Quetier F."/>
            <person name="Yu Y."/>
            <person name="Kim H.R."/>
            <person name="Rambo T."/>
            <person name="Currie J."/>
            <person name="Collura K."/>
            <person name="Luo M."/>
            <person name="Yang T."/>
            <person name="Ammiraju J.S.S."/>
            <person name="Engler F."/>
            <person name="Soderlund C."/>
            <person name="Wing R.A."/>
            <person name="Palmer L.E."/>
            <person name="de la Bastide M."/>
            <person name="Spiegel L."/>
            <person name="Nascimento L."/>
            <person name="Zutavern T."/>
            <person name="O'Shaughnessy A."/>
            <person name="Dike S."/>
            <person name="Dedhia N."/>
            <person name="Preston R."/>
            <person name="Balija V."/>
            <person name="McCombie W.R."/>
            <person name="Chow T."/>
            <person name="Chen H."/>
            <person name="Chung M."/>
            <person name="Chen C."/>
            <person name="Shaw J."/>
            <person name="Wu H."/>
            <person name="Hsiao K."/>
            <person name="Chao Y."/>
            <person name="Chu M."/>
            <person name="Cheng C."/>
            <person name="Hour A."/>
            <person name="Lee P."/>
            <person name="Lin S."/>
            <person name="Lin Y."/>
            <person name="Liou J."/>
            <person name="Liu S."/>
            <person name="Hsing Y."/>
            <person name="Raghuvanshi S."/>
            <person name="Mohanty A."/>
            <person name="Bharti A.K."/>
            <person name="Gaur A."/>
            <person name="Gupta V."/>
            <person name="Kumar D."/>
            <person name="Ravi V."/>
            <person name="Vij S."/>
            <person name="Kapur A."/>
            <person name="Khurana P."/>
            <person name="Khurana P."/>
            <person name="Khurana J.P."/>
            <person name="Tyagi A.K."/>
            <person name="Gaikwad K."/>
            <person name="Singh A."/>
            <person name="Dalal V."/>
            <person name="Srivastava S."/>
            <person name="Dixit A."/>
            <person name="Pal A.K."/>
            <person name="Ghazi I.A."/>
            <person name="Yadav M."/>
            <person name="Pandit A."/>
            <person name="Bhargava A."/>
            <person name="Sureshbabu K."/>
            <person name="Batra K."/>
            <person name="Sharma T.R."/>
            <person name="Mohapatra T."/>
            <person name="Singh N.K."/>
            <person name="Messing J."/>
            <person name="Nelson A.B."/>
            <person name="Fuks G."/>
            <person name="Kavchok S."/>
            <person name="Keizer G."/>
            <person name="Linton E."/>
            <person name="Llaca V."/>
            <person name="Song R."/>
            <person name="Tanyolac B."/>
            <person name="Young S."/>
            <person name="Ho-Il K."/>
            <person name="Hahn J.H."/>
            <person name="Sangsakoo G."/>
            <person name="Vanavichit A."/>
            <person name="de Mattos Luiz.A.T."/>
            <person name="Zimmer P.D."/>
            <person name="Malone G."/>
            <person name="Dellagostin O."/>
            <person name="de Oliveira A.C."/>
            <person name="Bevan M."/>
            <person name="Bancroft I."/>
            <person name="Minx P."/>
            <person name="Cordum H."/>
            <person name="Wilson R."/>
            <person name="Cheng Z."/>
            <person name="Jin W."/>
            <person name="Jiang J."/>
            <person name="Leong S.A."/>
            <person name="Iwama H."/>
            <person name="Gojobori T."/>
            <person name="Itoh T."/>
            <person name="Niimura Y."/>
            <person name="Fujii Y."/>
            <person name="Habara T."/>
            <person name="Sakai H."/>
            <person name="Sato Y."/>
            <person name="Wilson G."/>
            <person name="Kumar K."/>
            <person name="McCouch S."/>
            <person name="Juretic N."/>
            <person name="Hoen D."/>
            <person name="Wright S."/>
            <person name="Bruskiewich R."/>
            <person name="Bureau T."/>
            <person name="Miyao A."/>
            <person name="Hirochika H."/>
            <person name="Nishikawa T."/>
            <person name="Kadowaki K."/>
            <person name="Sugiura M."/>
            <person name="Burr B."/>
            <person name="Sasaki T."/>
        </authorList>
    </citation>
    <scope>NUCLEOTIDE SEQUENCE [LARGE SCALE GENOMIC DNA]</scope>
    <source>
        <strain evidence="3">cv. Nipponbare</strain>
    </source>
</reference>
<dbReference type="PaxDb" id="39947-A0A0P0VZH4"/>
<evidence type="ECO:0000313" key="3">
    <source>
        <dbReference type="Proteomes" id="UP000059680"/>
    </source>
</evidence>
<protein>
    <submittedName>
        <fullName evidence="2">Os03g0572050 protein</fullName>
    </submittedName>
</protein>
<reference evidence="2 3" key="3">
    <citation type="journal article" date="2013" name="Rice">
        <title>Improvement of the Oryza sativa Nipponbare reference genome using next generation sequence and optical map data.</title>
        <authorList>
            <person name="Kawahara Y."/>
            <person name="de la Bastide M."/>
            <person name="Hamilton J.P."/>
            <person name="Kanamori H."/>
            <person name="McCombie W.R."/>
            <person name="Ouyang S."/>
            <person name="Schwartz D.C."/>
            <person name="Tanaka T."/>
            <person name="Wu J."/>
            <person name="Zhou S."/>
            <person name="Childs K.L."/>
            <person name="Davidson R.M."/>
            <person name="Lin H."/>
            <person name="Quesada-Ocampo L."/>
            <person name="Vaillancourt B."/>
            <person name="Sakai H."/>
            <person name="Lee S.S."/>
            <person name="Kim J."/>
            <person name="Numa H."/>
            <person name="Itoh T."/>
            <person name="Buell C.R."/>
            <person name="Matsumoto T."/>
        </authorList>
    </citation>
    <scope>NUCLEOTIDE SEQUENCE [LARGE SCALE GENOMIC DNA]</scope>
    <source>
        <strain evidence="3">cv. Nipponbare</strain>
    </source>
</reference>
<evidence type="ECO:0000256" key="1">
    <source>
        <dbReference type="SAM" id="MobiDB-lite"/>
    </source>
</evidence>
<feature type="region of interest" description="Disordered" evidence="1">
    <location>
        <begin position="1"/>
        <end position="20"/>
    </location>
</feature>
<dbReference type="Gramene" id="Os03t0572050-00">
    <property type="protein sequence ID" value="Os03t0572050-00"/>
    <property type="gene ID" value="Os03g0572050"/>
</dbReference>
<organism evidence="2 3">
    <name type="scientific">Oryza sativa subsp. japonica</name>
    <name type="common">Rice</name>
    <dbReference type="NCBI Taxonomy" id="39947"/>
    <lineage>
        <taxon>Eukaryota</taxon>
        <taxon>Viridiplantae</taxon>
        <taxon>Streptophyta</taxon>
        <taxon>Embryophyta</taxon>
        <taxon>Tracheophyta</taxon>
        <taxon>Spermatophyta</taxon>
        <taxon>Magnoliopsida</taxon>
        <taxon>Liliopsida</taxon>
        <taxon>Poales</taxon>
        <taxon>Poaceae</taxon>
        <taxon>BOP clade</taxon>
        <taxon>Oryzoideae</taxon>
        <taxon>Oryzeae</taxon>
        <taxon>Oryzinae</taxon>
        <taxon>Oryza</taxon>
        <taxon>Oryza sativa</taxon>
    </lineage>
</organism>
<dbReference type="AlphaFoldDB" id="A0A0P0VZH4"/>